<dbReference type="GO" id="GO:0051292">
    <property type="term" value="P:nuclear pore complex assembly"/>
    <property type="evidence" value="ECO:0007669"/>
    <property type="project" value="UniProtKB-ARBA"/>
</dbReference>
<evidence type="ECO:0000256" key="7">
    <source>
        <dbReference type="ARBA" id="ARBA00022927"/>
    </source>
</evidence>
<dbReference type="Gene3D" id="1.20.120.1880">
    <property type="entry name" value="Nucleoporin, helical C-terminal domain"/>
    <property type="match status" value="1"/>
</dbReference>
<evidence type="ECO:0000259" key="13">
    <source>
        <dbReference type="Pfam" id="PF03177"/>
    </source>
</evidence>
<keyword evidence="7" id="KW-0653">Protein transport</keyword>
<reference evidence="15 16" key="1">
    <citation type="journal article" date="2016" name="Nat. Commun.">
        <title>Ectomycorrhizal ecology is imprinted in the genome of the dominant symbiotic fungus Cenococcum geophilum.</title>
        <authorList>
            <consortium name="DOE Joint Genome Institute"/>
            <person name="Peter M."/>
            <person name="Kohler A."/>
            <person name="Ohm R.A."/>
            <person name="Kuo A."/>
            <person name="Krutzmann J."/>
            <person name="Morin E."/>
            <person name="Arend M."/>
            <person name="Barry K.W."/>
            <person name="Binder M."/>
            <person name="Choi C."/>
            <person name="Clum A."/>
            <person name="Copeland A."/>
            <person name="Grisel N."/>
            <person name="Haridas S."/>
            <person name="Kipfer T."/>
            <person name="LaButti K."/>
            <person name="Lindquist E."/>
            <person name="Lipzen A."/>
            <person name="Maire R."/>
            <person name="Meier B."/>
            <person name="Mihaltcheva S."/>
            <person name="Molinier V."/>
            <person name="Murat C."/>
            <person name="Poggeler S."/>
            <person name="Quandt C.A."/>
            <person name="Sperisen C."/>
            <person name="Tritt A."/>
            <person name="Tisserant E."/>
            <person name="Crous P.W."/>
            <person name="Henrissat B."/>
            <person name="Nehls U."/>
            <person name="Egli S."/>
            <person name="Spatafora J.W."/>
            <person name="Grigoriev I.V."/>
            <person name="Martin F.M."/>
        </authorList>
    </citation>
    <scope>NUCLEOTIDE SEQUENCE [LARGE SCALE GENOMIC DNA]</scope>
    <source>
        <strain evidence="15 16">CBS 459.81</strain>
    </source>
</reference>
<dbReference type="GO" id="GO:0006405">
    <property type="term" value="P:RNA export from nucleus"/>
    <property type="evidence" value="ECO:0007669"/>
    <property type="project" value="TreeGrafter"/>
</dbReference>
<evidence type="ECO:0000256" key="6">
    <source>
        <dbReference type="ARBA" id="ARBA00022816"/>
    </source>
</evidence>
<feature type="compositionally biased region" description="Polar residues" evidence="12">
    <location>
        <begin position="1"/>
        <end position="10"/>
    </location>
</feature>
<dbReference type="Gene3D" id="1.25.40.440">
    <property type="entry name" value="Nucleoporin, helical domain, central subdomain"/>
    <property type="match status" value="1"/>
</dbReference>
<evidence type="ECO:0000256" key="5">
    <source>
        <dbReference type="ARBA" id="ARBA00022448"/>
    </source>
</evidence>
<dbReference type="FunFam" id="1.20.58.1780:FF:000003">
    <property type="entry name" value="Non-repetitive nucleoporin, putative"/>
    <property type="match status" value="1"/>
</dbReference>
<keyword evidence="5" id="KW-0813">Transport</keyword>
<feature type="region of interest" description="Disordered" evidence="12">
    <location>
        <begin position="1"/>
        <end position="21"/>
    </location>
</feature>
<dbReference type="GO" id="GO:0031965">
    <property type="term" value="C:nuclear membrane"/>
    <property type="evidence" value="ECO:0007669"/>
    <property type="project" value="UniProtKB-SubCell"/>
</dbReference>
<dbReference type="GO" id="GO:0036228">
    <property type="term" value="P:protein localization to nuclear inner membrane"/>
    <property type="evidence" value="ECO:0007669"/>
    <property type="project" value="TreeGrafter"/>
</dbReference>
<dbReference type="SUPFAM" id="SSF75011">
    <property type="entry name" value="3-carboxy-cis,cis-mucoante lactonizing enzyme"/>
    <property type="match status" value="1"/>
</dbReference>
<keyword evidence="10" id="KW-0472">Membrane</keyword>
<organism evidence="15 16">
    <name type="scientific">Lepidopterella palustris CBS 459.81</name>
    <dbReference type="NCBI Taxonomy" id="1314670"/>
    <lineage>
        <taxon>Eukaryota</taxon>
        <taxon>Fungi</taxon>
        <taxon>Dikarya</taxon>
        <taxon>Ascomycota</taxon>
        <taxon>Pezizomycotina</taxon>
        <taxon>Dothideomycetes</taxon>
        <taxon>Pleosporomycetidae</taxon>
        <taxon>Mytilinidiales</taxon>
        <taxon>Argynnaceae</taxon>
        <taxon>Lepidopterella</taxon>
    </lineage>
</organism>
<sequence length="1363" mass="151200">MSFGIPQTPQRPTPGAFIATPAPSRAPMFGVPSTTSTFPPVSQASSQAQIASTQQAATQAPTQITQSLTPIERASRTINETLNQEARYPELESYVGQGISADYDIPTSTAWAPFQKVKSYNIPELVFRQFDGGQVSTMMGLFAELNHAWVAIDNQLYLWDYTHPNPELIGFEEQPHPIVKVALVIPRPKVFVDSISHLLVVATTSDIYLIALSCQRGPEGVHSVALYQTKMHVSIKGIAVSWIEASAKTGRIFFSDGRDSDDVYEITYQQEEKWFANRCAKVNHVRKSIAFPTISFGQKVKPEVVIQMAVDDTRNLLYTLSSKSTIRVFHMKTPTTLECVITRPLTTIKTMCGHMVRSELLGPDASIVSIAPIPATESARLSLMATTSTGCRLYLSATSGTYYFSDATSAPTSMQVHHVKFPPPGAPSSIQSPTTQVAPYQSAQTIATSSQVLRETKGARRYAPGFFFCHVKKLPDGNDILFMSAPDAGRISRRIQEPSQGNKFIEMGLSIPLTGTIEDSGLVTPQFSAAATPVGFGNELAVQFDQPASEIAILTHHGIQTIRRRRLVDMFAAAIKSGGGEEGLEVELRKFVRLYGRGETSATALAVACGQGSDVTPDSRVAKITDQEVLEYARRAFIDFGGKAQLNENSVVDNSASAIDNVRPSPRHEGIALYISRLVRSIWKSPILKETSTPIGGLVVAPTIKLQKLQSIQRDLTHLQEFLDANKSFIDGLSGPEALGRVATRQDEVELQGENRALTSLVQLINSVIEGISFVLVLFDERVDEIVLSLSDTARQRVRELTFEGLFCSPNGKELAKELVKAIVNRNIAKGSNVETVAEALRRRCGSFCSADDVVIFKAQEQLKKASEAGANTESGRMLLNESLKLFEKVAASLSMEHLQWAIDQYIGMSFYAGAIRLALKVAQQVDRGNRALSWIKDGSPLQDVRRSAFESRTKCYDLVHKVIQAVDQACNAQPDMVDGIISVSARRRNEAYDEINNCDDEVFQTYLYDWYLSQGWSERLLEISSPHVISYLQRKSQDDVAHADLLWKYYAHYHNYFEAATVQVQLAKSGFDLSLEKRIEYLSRAKANASTRTTGIGKVRNSSRQSRHDLLREVTDLLDIANIQDDILQKMKSDSRLTDERRPAVLKQLDGQILSLDELYNGYADQAGYYAICIMIYHAADYRNLTDIKNTWQNVIDQTHNDAFAEGHTHPWELVADAVRTLGRRVNVSETTFPVHILLKALLEYQIGYCPPEVSQTWVLDIFIELKVAFEDVVAVLEALFYSQEPPFGGANRKLVVMWIVYVAEKWYLDSRRQGVLFGGEENAIAVSDALRVVLSAGLLEEGGEWIERGRVLMQEVDGSLR</sequence>
<dbReference type="GO" id="GO:0017056">
    <property type="term" value="F:structural constituent of nuclear pore"/>
    <property type="evidence" value="ECO:0007669"/>
    <property type="project" value="InterPro"/>
</dbReference>
<keyword evidence="8" id="KW-0811">Translocation</keyword>
<evidence type="ECO:0000256" key="3">
    <source>
        <dbReference type="ARBA" id="ARBA00004620"/>
    </source>
</evidence>
<dbReference type="Gene3D" id="1.25.40.450">
    <property type="entry name" value="Nucleoporin, helical domain, N-terminal subdomain"/>
    <property type="match status" value="1"/>
</dbReference>
<keyword evidence="16" id="KW-1185">Reference proteome</keyword>
<dbReference type="GO" id="GO:0051028">
    <property type="term" value="P:mRNA transport"/>
    <property type="evidence" value="ECO:0007669"/>
    <property type="project" value="UniProtKB-KW"/>
</dbReference>
<dbReference type="GO" id="GO:0000972">
    <property type="term" value="P:transcription-dependent tethering of RNA polymerase II gene DNA at nuclear periphery"/>
    <property type="evidence" value="ECO:0007669"/>
    <property type="project" value="TreeGrafter"/>
</dbReference>
<evidence type="ECO:0000256" key="8">
    <source>
        <dbReference type="ARBA" id="ARBA00023010"/>
    </source>
</evidence>
<gene>
    <name evidence="15" type="ORF">K432DRAFT_426608</name>
</gene>
<evidence type="ECO:0000256" key="12">
    <source>
        <dbReference type="SAM" id="MobiDB-lite"/>
    </source>
</evidence>
<dbReference type="PANTHER" id="PTHR10350:SF6">
    <property type="entry name" value="NUCLEAR PORE COMPLEX PROTEIN NUP155"/>
    <property type="match status" value="1"/>
</dbReference>
<comment type="similarity">
    <text evidence="4">Belongs to the non-repetitive/WGA-negative nucleoporin family.</text>
</comment>
<dbReference type="InterPro" id="IPR007187">
    <property type="entry name" value="Nucleoporin_Nup133/Nup155_C"/>
</dbReference>
<proteinExistence type="inferred from homology"/>
<protein>
    <submittedName>
        <fullName evidence="15">Non-repetitive nucleoporin</fullName>
    </submittedName>
</protein>
<dbReference type="Pfam" id="PF08801">
    <property type="entry name" value="Nucleoporin_N"/>
    <property type="match status" value="1"/>
</dbReference>
<dbReference type="FunFam" id="1.25.40.440:FF:000001">
    <property type="entry name" value="Nuclear pore complex subunit"/>
    <property type="match status" value="1"/>
</dbReference>
<dbReference type="Proteomes" id="UP000250266">
    <property type="component" value="Unassembled WGS sequence"/>
</dbReference>
<name>A0A8E2JE93_9PEZI</name>
<dbReference type="OrthoDB" id="338970at2759"/>
<dbReference type="InterPro" id="IPR042533">
    <property type="entry name" value="Nucleoporin_Nup155_C_1"/>
</dbReference>
<dbReference type="FunFam" id="1.25.40.450:FF:000002">
    <property type="entry name" value="Putative non-repetitive nucleoporin"/>
    <property type="match status" value="1"/>
</dbReference>
<comment type="subcellular location">
    <subcellularLocation>
        <location evidence="1">Nucleus membrane</location>
        <topology evidence="1">Peripheral membrane protein</topology>
        <orientation evidence="1">Cytoplasmic side</orientation>
    </subcellularLocation>
    <subcellularLocation>
        <location evidence="3">Nucleus membrane</location>
        <topology evidence="3">Peripheral membrane protein</topology>
        <orientation evidence="3">Nucleoplasmic side</orientation>
    </subcellularLocation>
    <subcellularLocation>
        <location evidence="2">Nucleus</location>
        <location evidence="2">Nuclear pore complex</location>
    </subcellularLocation>
</comment>
<evidence type="ECO:0000256" key="2">
    <source>
        <dbReference type="ARBA" id="ARBA00004567"/>
    </source>
</evidence>
<evidence type="ECO:0000313" key="16">
    <source>
        <dbReference type="Proteomes" id="UP000250266"/>
    </source>
</evidence>
<dbReference type="Gene3D" id="1.20.58.1780">
    <property type="match status" value="1"/>
</dbReference>
<feature type="domain" description="Nucleoporin Nup133/Nup155-like C-terminal" evidence="13">
    <location>
        <begin position="665"/>
        <end position="1316"/>
    </location>
</feature>
<evidence type="ECO:0000256" key="4">
    <source>
        <dbReference type="ARBA" id="ARBA00007373"/>
    </source>
</evidence>
<dbReference type="PANTHER" id="PTHR10350">
    <property type="entry name" value="NUCLEAR PORE COMPLEX PROTEIN NUP155"/>
    <property type="match status" value="1"/>
</dbReference>
<keyword evidence="9" id="KW-0906">Nuclear pore complex</keyword>
<accession>A0A8E2JE93</accession>
<dbReference type="GO" id="GO:0006606">
    <property type="term" value="P:protein import into nucleus"/>
    <property type="evidence" value="ECO:0007669"/>
    <property type="project" value="TreeGrafter"/>
</dbReference>
<dbReference type="InterPro" id="IPR014908">
    <property type="entry name" value="Nucleoporin_Nup133/Nup155_N"/>
</dbReference>
<evidence type="ECO:0000313" key="15">
    <source>
        <dbReference type="EMBL" id="OCK79319.1"/>
    </source>
</evidence>
<evidence type="ECO:0000256" key="1">
    <source>
        <dbReference type="ARBA" id="ARBA00004335"/>
    </source>
</evidence>
<keyword evidence="6" id="KW-0509">mRNA transport</keyword>
<dbReference type="Pfam" id="PF03177">
    <property type="entry name" value="Nucleoporin_C"/>
    <property type="match status" value="1"/>
</dbReference>
<evidence type="ECO:0000256" key="10">
    <source>
        <dbReference type="ARBA" id="ARBA00023136"/>
    </source>
</evidence>
<evidence type="ECO:0000259" key="14">
    <source>
        <dbReference type="Pfam" id="PF08801"/>
    </source>
</evidence>
<dbReference type="InterPro" id="IPR042538">
    <property type="entry name" value="Nucleoporin_Nup155_C_3"/>
</dbReference>
<evidence type="ECO:0000256" key="11">
    <source>
        <dbReference type="ARBA" id="ARBA00023242"/>
    </source>
</evidence>
<keyword evidence="11" id="KW-0539">Nucleus</keyword>
<dbReference type="InterPro" id="IPR042537">
    <property type="entry name" value="Nucleoporin_Nup155_C_2"/>
</dbReference>
<feature type="domain" description="Nucleoporin Nup133/Nup155-like N-terminal" evidence="14">
    <location>
        <begin position="111"/>
        <end position="559"/>
    </location>
</feature>
<dbReference type="EMBL" id="KV745011">
    <property type="protein sequence ID" value="OCK79319.1"/>
    <property type="molecule type" value="Genomic_DNA"/>
</dbReference>
<dbReference type="InterPro" id="IPR004870">
    <property type="entry name" value="Nucleoporin_Nup155"/>
</dbReference>
<evidence type="ECO:0000256" key="9">
    <source>
        <dbReference type="ARBA" id="ARBA00023132"/>
    </source>
</evidence>
<dbReference type="GO" id="GO:0044611">
    <property type="term" value="C:nuclear pore inner ring"/>
    <property type="evidence" value="ECO:0007669"/>
    <property type="project" value="TreeGrafter"/>
</dbReference>